<evidence type="ECO:0000313" key="4">
    <source>
        <dbReference type="Proteomes" id="UP000002026"/>
    </source>
</evidence>
<dbReference type="EMBL" id="CP001684">
    <property type="protein sequence ID" value="ACV21418.1"/>
    <property type="molecule type" value="Genomic_DNA"/>
</dbReference>
<proteinExistence type="predicted"/>
<sequence length="559" mass="64206">MATDEMWTTSLYSVADAEAKRNTAFGTLQTKTAALNAAQESLRPLTLMESKTIKPIGFKRDLHAAKEAVAKAQQEYDAASAAYRIALDNLNMYCNQSENCQAEYHRLASDVKKLKEATNLLEAEIASLRTRLEEQDRYCKNRAAELQDAVSKASKLEKTIAKLQSEAELAKSRIKGPDSREWNELHKLYETRKKLEAQAATLHEQKRVISSTVHELAKKKEQLLEERNELEINLEALFSYCSTFSGVTEDGYGQYFEISKAIREKKSVYFGHFNSRQLKWNVLKVDHGRALLLGPIVGKRAFDESGKAKAWDECSLFRWLNESFFKNDFNEFEQEALTITGREFGVNVSIPDRKIVSETSFHTSKACWSAELVPHAETLEFRQYKQEYIRNHIGLKLRPYLEIANRIENMRKSRSSFQERDDERRKRELQLLIEAMRAHRQPIEDPSIPRILGSWEELRANPERYGLQPSSTGDNTSTHSPNENPELKEFDEMLSKLQSEAIESYEGDPYTGMLALKISGETLDRTGTALTGKENVRPIVWVPYFDKTNEADKYKQRRC</sequence>
<feature type="coiled-coil region" evidence="1">
    <location>
        <begin position="62"/>
        <end position="240"/>
    </location>
</feature>
<dbReference type="Proteomes" id="UP000002026">
    <property type="component" value="Chromosome"/>
</dbReference>
<feature type="region of interest" description="Disordered" evidence="2">
    <location>
        <begin position="464"/>
        <end position="486"/>
    </location>
</feature>
<keyword evidence="1" id="KW-0175">Coiled coil</keyword>
<keyword evidence="4" id="KW-1185">Reference proteome</keyword>
<gene>
    <name evidence="3" type="ordered locus">Shel_03550</name>
</gene>
<accession>C7N2B2</accession>
<reference evidence="3 4" key="1">
    <citation type="journal article" date="2009" name="Stand. Genomic Sci.">
        <title>Complete genome sequence of Slackia heliotrinireducens type strain (RHS 1).</title>
        <authorList>
            <person name="Pukall R."/>
            <person name="Lapidus A."/>
            <person name="Nolan M."/>
            <person name="Copeland A."/>
            <person name="Glavina Del Rio T."/>
            <person name="Lucas S."/>
            <person name="Chen F."/>
            <person name="Tice H."/>
            <person name="Cheng J.F."/>
            <person name="Chertkov O."/>
            <person name="Bruce D."/>
            <person name="Goodwin L."/>
            <person name="Kuske C."/>
            <person name="Brettin T."/>
            <person name="Detter J.C."/>
            <person name="Han C."/>
            <person name="Pitluck S."/>
            <person name="Pati A."/>
            <person name="Mavrommatis K."/>
            <person name="Ivanova N."/>
            <person name="Ovchinnikova G."/>
            <person name="Chen A."/>
            <person name="Palaniappan K."/>
            <person name="Schneider S."/>
            <person name="Rohde M."/>
            <person name="Chain P."/>
            <person name="D'haeseleer P."/>
            <person name="Goker M."/>
            <person name="Bristow J."/>
            <person name="Eisen J.A."/>
            <person name="Markowitz V."/>
            <person name="Kyrpides N.C."/>
            <person name="Klenk H.P."/>
            <person name="Hugenholtz P."/>
        </authorList>
    </citation>
    <scope>NUCLEOTIDE SEQUENCE [LARGE SCALE GENOMIC DNA]</scope>
    <source>
        <strain evidence="4">ATCC 29202 / DSM 20476 / NCTC 11029 / RHS 1</strain>
    </source>
</reference>
<evidence type="ECO:0000256" key="1">
    <source>
        <dbReference type="SAM" id="Coils"/>
    </source>
</evidence>
<name>C7N2B2_SLAHD</name>
<dbReference type="KEGG" id="shi:Shel_03550"/>
<evidence type="ECO:0000256" key="2">
    <source>
        <dbReference type="SAM" id="MobiDB-lite"/>
    </source>
</evidence>
<protein>
    <submittedName>
        <fullName evidence="3">Uncharacterized protein</fullName>
    </submittedName>
</protein>
<dbReference type="STRING" id="471855.Shel_03550"/>
<organism evidence="3 4">
    <name type="scientific">Slackia heliotrinireducens (strain ATCC 29202 / DSM 20476 / NCTC 11029 / RHS 1)</name>
    <name type="common">Peptococcus heliotrinreducens</name>
    <dbReference type="NCBI Taxonomy" id="471855"/>
    <lineage>
        <taxon>Bacteria</taxon>
        <taxon>Bacillati</taxon>
        <taxon>Actinomycetota</taxon>
        <taxon>Coriobacteriia</taxon>
        <taxon>Eggerthellales</taxon>
        <taxon>Eggerthellaceae</taxon>
        <taxon>Slackia</taxon>
    </lineage>
</organism>
<feature type="compositionally biased region" description="Polar residues" evidence="2">
    <location>
        <begin position="468"/>
        <end position="483"/>
    </location>
</feature>
<dbReference type="HOGENOM" id="CLU_487367_0_0_11"/>
<dbReference type="AlphaFoldDB" id="C7N2B2"/>
<evidence type="ECO:0000313" key="3">
    <source>
        <dbReference type="EMBL" id="ACV21418.1"/>
    </source>
</evidence>